<dbReference type="InterPro" id="IPR057264">
    <property type="entry name" value="Ribosomal_uL24_C"/>
</dbReference>
<keyword evidence="3 5" id="KW-0687">Ribonucleoprotein</keyword>
<evidence type="ECO:0000313" key="7">
    <source>
        <dbReference type="EMBL" id="KKB96428.1"/>
    </source>
</evidence>
<name>A0A0F5MNN0_9RICK</name>
<dbReference type="NCBIfam" id="TIGR01079">
    <property type="entry name" value="rplX_bact"/>
    <property type="match status" value="1"/>
</dbReference>
<dbReference type="PANTHER" id="PTHR12903">
    <property type="entry name" value="MITOCHONDRIAL RIBOSOMAL PROTEIN L24"/>
    <property type="match status" value="1"/>
</dbReference>
<dbReference type="GO" id="GO:0019843">
    <property type="term" value="F:rRNA binding"/>
    <property type="evidence" value="ECO:0007669"/>
    <property type="project" value="UniProtKB-UniRule"/>
</dbReference>
<feature type="domain" description="KOW" evidence="6">
    <location>
        <begin position="8"/>
        <end position="35"/>
    </location>
</feature>
<dbReference type="InterPro" id="IPR041988">
    <property type="entry name" value="Ribosomal_uL24_KOW"/>
</dbReference>
<dbReference type="CDD" id="cd06089">
    <property type="entry name" value="KOW_RPL26"/>
    <property type="match status" value="1"/>
</dbReference>
<keyword evidence="8" id="KW-1185">Reference proteome</keyword>
<dbReference type="HAMAP" id="MF_01326_B">
    <property type="entry name" value="Ribosomal_uL24_B"/>
    <property type="match status" value="1"/>
</dbReference>
<evidence type="ECO:0000313" key="8">
    <source>
        <dbReference type="Proteomes" id="UP000033358"/>
    </source>
</evidence>
<dbReference type="GO" id="GO:0006412">
    <property type="term" value="P:translation"/>
    <property type="evidence" value="ECO:0007669"/>
    <property type="project" value="UniProtKB-UniRule"/>
</dbReference>
<comment type="similarity">
    <text evidence="1 5">Belongs to the universal ribosomal protein uL24 family.</text>
</comment>
<dbReference type="InterPro" id="IPR005824">
    <property type="entry name" value="KOW"/>
</dbReference>
<evidence type="ECO:0000256" key="1">
    <source>
        <dbReference type="ARBA" id="ARBA00010618"/>
    </source>
</evidence>
<comment type="caution">
    <text evidence="7">The sequence shown here is derived from an EMBL/GenBank/DDBJ whole genome shotgun (WGS) entry which is preliminary data.</text>
</comment>
<dbReference type="InterPro" id="IPR003256">
    <property type="entry name" value="Ribosomal_uL24"/>
</dbReference>
<dbReference type="InterPro" id="IPR014722">
    <property type="entry name" value="Rib_uL2_dom2"/>
</dbReference>
<organism evidence="7 8">
    <name type="scientific">Candidatus Arcanibacter lacustris</name>
    <dbReference type="NCBI Taxonomy" id="1607817"/>
    <lineage>
        <taxon>Bacteria</taxon>
        <taxon>Pseudomonadati</taxon>
        <taxon>Pseudomonadota</taxon>
        <taxon>Alphaproteobacteria</taxon>
        <taxon>Rickettsiales</taxon>
        <taxon>Candidatus Arcanibacter</taxon>
    </lineage>
</organism>
<comment type="function">
    <text evidence="5">One of two assembly initiator proteins, it binds directly to the 5'-end of the 23S rRNA, where it nucleates assembly of the 50S subunit.</text>
</comment>
<dbReference type="Pfam" id="PF17136">
    <property type="entry name" value="ribosomal_L24"/>
    <property type="match status" value="1"/>
</dbReference>
<comment type="subunit">
    <text evidence="5">Part of the 50S ribosomal subunit.</text>
</comment>
<keyword evidence="5" id="KW-0699">rRNA-binding</keyword>
<dbReference type="AlphaFoldDB" id="A0A0F5MNN0"/>
<sequence length="100" mass="10528">MSVKVKFKIKKGDEVIVTTGKNAGSKGSVLKIITKTSKAVVSGVNVVSKHTKASMTSAGGIVKKELPVHISNLAHIDPKTKLPTKVGYKILEDGKKSALC</sequence>
<comment type="function">
    <text evidence="5">One of the proteins that surrounds the polypeptide exit tunnel on the outside of the subunit.</text>
</comment>
<dbReference type="GO" id="GO:0005840">
    <property type="term" value="C:ribosome"/>
    <property type="evidence" value="ECO:0007669"/>
    <property type="project" value="UniProtKB-KW"/>
</dbReference>
<gene>
    <name evidence="5 7" type="primary">rplX</name>
    <name evidence="7" type="ORF">SZ25_00484</name>
</gene>
<protein>
    <recommendedName>
        <fullName evidence="4 5">Large ribosomal subunit protein uL24</fullName>
    </recommendedName>
</protein>
<dbReference type="GO" id="GO:1990904">
    <property type="term" value="C:ribonucleoprotein complex"/>
    <property type="evidence" value="ECO:0007669"/>
    <property type="project" value="UniProtKB-KW"/>
</dbReference>
<dbReference type="EMBL" id="JYHA01000084">
    <property type="protein sequence ID" value="KKB96428.1"/>
    <property type="molecule type" value="Genomic_DNA"/>
</dbReference>
<dbReference type="GO" id="GO:0003735">
    <property type="term" value="F:structural constituent of ribosome"/>
    <property type="evidence" value="ECO:0007669"/>
    <property type="project" value="InterPro"/>
</dbReference>
<dbReference type="Gene3D" id="2.30.30.30">
    <property type="match status" value="1"/>
</dbReference>
<dbReference type="InterPro" id="IPR008991">
    <property type="entry name" value="Translation_prot_SH3-like_sf"/>
</dbReference>
<keyword evidence="2 5" id="KW-0689">Ribosomal protein</keyword>
<proteinExistence type="inferred from homology"/>
<dbReference type="Pfam" id="PF00467">
    <property type="entry name" value="KOW"/>
    <property type="match status" value="1"/>
</dbReference>
<evidence type="ECO:0000256" key="4">
    <source>
        <dbReference type="ARBA" id="ARBA00035206"/>
    </source>
</evidence>
<keyword evidence="5" id="KW-0694">RNA-binding</keyword>
<reference evidence="7 8" key="1">
    <citation type="submission" date="2015-02" db="EMBL/GenBank/DDBJ databases">
        <title>Single cell genomics of a rare environmental alphaproteobacterium provides unique insights into Rickettsiaceae evolution.</title>
        <authorList>
            <person name="Martijn J."/>
            <person name="Schulz F."/>
            <person name="Zaremba-Niedzwiedzka K."/>
            <person name="Viklund J."/>
            <person name="Stepanauskas R."/>
            <person name="Andersson S.G.E."/>
            <person name="Horn M."/>
            <person name="Guy L."/>
            <person name="Ettema T.J.G."/>
        </authorList>
    </citation>
    <scope>NUCLEOTIDE SEQUENCE [LARGE SCALE GENOMIC DNA]</scope>
    <source>
        <strain evidence="7 8">SCGC AAA041-L04</strain>
    </source>
</reference>
<dbReference type="SUPFAM" id="SSF50104">
    <property type="entry name" value="Translation proteins SH3-like domain"/>
    <property type="match status" value="1"/>
</dbReference>
<accession>A0A0F5MNN0</accession>
<evidence type="ECO:0000256" key="2">
    <source>
        <dbReference type="ARBA" id="ARBA00022980"/>
    </source>
</evidence>
<evidence type="ECO:0000259" key="6">
    <source>
        <dbReference type="SMART" id="SM00739"/>
    </source>
</evidence>
<dbReference type="SMART" id="SM00739">
    <property type="entry name" value="KOW"/>
    <property type="match status" value="1"/>
</dbReference>
<dbReference type="Proteomes" id="UP000033358">
    <property type="component" value="Unassembled WGS sequence"/>
</dbReference>
<evidence type="ECO:0000256" key="5">
    <source>
        <dbReference type="HAMAP-Rule" id="MF_01326"/>
    </source>
</evidence>
<evidence type="ECO:0000256" key="3">
    <source>
        <dbReference type="ARBA" id="ARBA00023274"/>
    </source>
</evidence>